<accession>A0A1S4CWJ4</accession>
<gene>
    <name evidence="2" type="primary">LOC107823378</name>
</gene>
<name>A0A1S4CWJ4_TOBAC</name>
<reference evidence="2" key="1">
    <citation type="submission" date="2025-08" db="UniProtKB">
        <authorList>
            <consortium name="RefSeq"/>
        </authorList>
    </citation>
    <scope>IDENTIFICATION</scope>
</reference>
<evidence type="ECO:0000256" key="1">
    <source>
        <dbReference type="SAM" id="MobiDB-lite"/>
    </source>
</evidence>
<dbReference type="AlphaFoldDB" id="A0A1S4CWJ4"/>
<feature type="compositionally biased region" description="Basic and acidic residues" evidence="1">
    <location>
        <begin position="136"/>
        <end position="152"/>
    </location>
</feature>
<dbReference type="RefSeq" id="XP_016505503.1">
    <property type="nucleotide sequence ID" value="XM_016650017.1"/>
</dbReference>
<organism evidence="2">
    <name type="scientific">Nicotiana tabacum</name>
    <name type="common">Common tobacco</name>
    <dbReference type="NCBI Taxonomy" id="4097"/>
    <lineage>
        <taxon>Eukaryota</taxon>
        <taxon>Viridiplantae</taxon>
        <taxon>Streptophyta</taxon>
        <taxon>Embryophyta</taxon>
        <taxon>Tracheophyta</taxon>
        <taxon>Spermatophyta</taxon>
        <taxon>Magnoliopsida</taxon>
        <taxon>eudicotyledons</taxon>
        <taxon>Gunneridae</taxon>
        <taxon>Pentapetalae</taxon>
        <taxon>asterids</taxon>
        <taxon>lamiids</taxon>
        <taxon>Solanales</taxon>
        <taxon>Solanaceae</taxon>
        <taxon>Nicotianoideae</taxon>
        <taxon>Nicotianeae</taxon>
        <taxon>Nicotiana</taxon>
    </lineage>
</organism>
<proteinExistence type="predicted"/>
<dbReference type="KEGG" id="nta:107823378"/>
<sequence>MPSFSLQLTPGTSQVTPPAPLLIAGTAITQQEWDQYFPGPPEPSTVVDDSPTRDADSGRQLSYDSSSRDAEDLSQAQASSSPDTEATLCDTDMAETDDYIQEPAKTMVTAGPTTPSTEPASPTEDHVAAHPPIKRRRDENDPNSVAERDGMRLKPTTALKHTGCETH</sequence>
<feature type="compositionally biased region" description="Low complexity" evidence="1">
    <location>
        <begin position="109"/>
        <end position="122"/>
    </location>
</feature>
<evidence type="ECO:0000313" key="2">
    <source>
        <dbReference type="RefSeq" id="XP_016505503.1"/>
    </source>
</evidence>
<dbReference type="PaxDb" id="4097-A0A1S4CWJ4"/>
<feature type="compositionally biased region" description="Polar residues" evidence="1">
    <location>
        <begin position="74"/>
        <end position="84"/>
    </location>
</feature>
<protein>
    <submittedName>
        <fullName evidence="2">Uncharacterized protein</fullName>
    </submittedName>
</protein>
<dbReference type="OrthoDB" id="1223190at2759"/>
<feature type="region of interest" description="Disordered" evidence="1">
    <location>
        <begin position="32"/>
        <end position="167"/>
    </location>
</feature>